<dbReference type="AlphaFoldDB" id="A0A255GQB9"/>
<name>A0A255GQB9_9ACTN</name>
<dbReference type="PROSITE" id="PS51318">
    <property type="entry name" value="TAT"/>
    <property type="match status" value="1"/>
</dbReference>
<keyword evidence="2" id="KW-1185">Reference proteome</keyword>
<evidence type="ECO:0008006" key="3">
    <source>
        <dbReference type="Google" id="ProtNLM"/>
    </source>
</evidence>
<protein>
    <recommendedName>
        <fullName evidence="3">Superoxide dismutase</fullName>
    </recommendedName>
</protein>
<reference evidence="1 2" key="1">
    <citation type="submission" date="2017-07" db="EMBL/GenBank/DDBJ databases">
        <title>Draft whole genome sequences of clinical Proprionibacteriaceae strains.</title>
        <authorList>
            <person name="Bernier A.-M."/>
            <person name="Bernard K."/>
            <person name="Domingo M.-C."/>
        </authorList>
    </citation>
    <scope>NUCLEOTIDE SEQUENCE [LARGE SCALE GENOMIC DNA]</scope>
    <source>
        <strain evidence="1 2">NML 030167</strain>
    </source>
</reference>
<dbReference type="EMBL" id="NMVO01000001">
    <property type="protein sequence ID" value="OYO17602.1"/>
    <property type="molecule type" value="Genomic_DNA"/>
</dbReference>
<sequence>MDNSSRFSRRAALLAAGGLALATGALGGTAGSAYAAGRRRTPAPETIALPDGLRPEGITASATALFVGSLADGRIVRVDPVTGAVTTVWAGQAGRQVRGLRHDPRSGLIWAAGNVGSEAHVWAIDSNTGAVVFDQLVPGGVFLNDLVVTRDAVFVTDSRVDRLTRIPLTTAGTPTGAAPTFIPLGGAWPAGDGTAVNANGIRELPDGSLILNNSQHGGLWQVDPVTGVAREIPVSGGPGITGGDGLERSGEWLYNVRGSGQYEVSVLKLSPDGSGGWRAKWQGARSDETLDIPSTAALLGGWLWAVNARFGVASPGTASYWITRLPAR</sequence>
<dbReference type="InterPro" id="IPR011042">
    <property type="entry name" value="6-blade_b-propeller_TolB-like"/>
</dbReference>
<dbReference type="SUPFAM" id="SSF63829">
    <property type="entry name" value="Calcium-dependent phosphotriesterase"/>
    <property type="match status" value="1"/>
</dbReference>
<dbReference type="OrthoDB" id="504981at2"/>
<proteinExistence type="predicted"/>
<evidence type="ECO:0000313" key="1">
    <source>
        <dbReference type="EMBL" id="OYO17602.1"/>
    </source>
</evidence>
<gene>
    <name evidence="1" type="ORF">CGZ94_01535</name>
</gene>
<accession>A0A255GQB9</accession>
<accession>A0A4R6LT15</accession>
<organism evidence="1 2">
    <name type="scientific">Enemella evansiae</name>
    <dbReference type="NCBI Taxonomy" id="2016499"/>
    <lineage>
        <taxon>Bacteria</taxon>
        <taxon>Bacillati</taxon>
        <taxon>Actinomycetota</taxon>
        <taxon>Actinomycetes</taxon>
        <taxon>Propionibacteriales</taxon>
        <taxon>Propionibacteriaceae</taxon>
        <taxon>Enemella</taxon>
    </lineage>
</organism>
<dbReference type="Proteomes" id="UP000215896">
    <property type="component" value="Unassembled WGS sequence"/>
</dbReference>
<evidence type="ECO:0000313" key="2">
    <source>
        <dbReference type="Proteomes" id="UP000215896"/>
    </source>
</evidence>
<dbReference type="RefSeq" id="WP_094404425.1">
    <property type="nucleotide sequence ID" value="NZ_NMVO01000001.1"/>
</dbReference>
<dbReference type="InterPro" id="IPR006311">
    <property type="entry name" value="TAT_signal"/>
</dbReference>
<dbReference type="Gene3D" id="2.120.10.30">
    <property type="entry name" value="TolB, C-terminal domain"/>
    <property type="match status" value="1"/>
</dbReference>
<comment type="caution">
    <text evidence="1">The sequence shown here is derived from an EMBL/GenBank/DDBJ whole genome shotgun (WGS) entry which is preliminary data.</text>
</comment>